<evidence type="ECO:0000313" key="2">
    <source>
        <dbReference type="Proteomes" id="UP000183812"/>
    </source>
</evidence>
<dbReference type="Gene3D" id="3.90.1690.10">
    <property type="entry name" value="phage-related protein like domain"/>
    <property type="match status" value="1"/>
</dbReference>
<gene>
    <name evidence="1" type="ORF">SAMN04244550_02366</name>
</gene>
<name>A0A1G7LQ88_RHOCA</name>
<evidence type="ECO:0000313" key="1">
    <source>
        <dbReference type="EMBL" id="SDF51546.1"/>
    </source>
</evidence>
<dbReference type="Proteomes" id="UP000183812">
    <property type="component" value="Unassembled WGS sequence"/>
</dbReference>
<dbReference type="OrthoDB" id="5449178at2"/>
<accession>A0A1G7LQ88</accession>
<reference evidence="1 2" key="1">
    <citation type="submission" date="2016-10" db="EMBL/GenBank/DDBJ databases">
        <authorList>
            <person name="de Groot N.N."/>
        </authorList>
    </citation>
    <scope>NUCLEOTIDE SEQUENCE [LARGE SCALE GENOMIC DNA]</scope>
    <source>
        <strain evidence="2">DSM 938 / 37b4</strain>
    </source>
</reference>
<dbReference type="AlphaFoldDB" id="A0A1G7LQ88"/>
<dbReference type="InterPro" id="IPR005564">
    <property type="entry name" value="Major_capsid_GpE"/>
</dbReference>
<dbReference type="EMBL" id="FNAY01000012">
    <property type="protein sequence ID" value="SDF51546.1"/>
    <property type="molecule type" value="Genomic_DNA"/>
</dbReference>
<dbReference type="RefSeq" id="WP_074554422.1">
    <property type="nucleotide sequence ID" value="NZ_CP119563.1"/>
</dbReference>
<proteinExistence type="predicted"/>
<dbReference type="Pfam" id="PF03864">
    <property type="entry name" value="Phage_cap_E"/>
    <property type="match status" value="1"/>
</dbReference>
<dbReference type="InterPro" id="IPR053738">
    <property type="entry name" value="Lambda_capsid_assembly"/>
</dbReference>
<organism evidence="1 2">
    <name type="scientific">Rhodobacter capsulatus</name>
    <name type="common">Rhodopseudomonas capsulata</name>
    <dbReference type="NCBI Taxonomy" id="1061"/>
    <lineage>
        <taxon>Bacteria</taxon>
        <taxon>Pseudomonadati</taxon>
        <taxon>Pseudomonadota</taxon>
        <taxon>Alphaproteobacteria</taxon>
        <taxon>Rhodobacterales</taxon>
        <taxon>Rhodobacter group</taxon>
        <taxon>Rhodobacter</taxon>
    </lineage>
</organism>
<protein>
    <submittedName>
        <fullName evidence="1">Phage major capsid protein E</fullName>
    </submittedName>
</protein>
<sequence length="314" mass="34150">MQPLNQNAARVIDPVLSGIAQGYIHPQRVGHVLFPSIPVPASGGQVIEFGRESFVNYNSRRAPGANVQRIQFGYEGKPHALQNFALDMPVPREFAQDAAAVPGLDLGKRAVNTVMNSLTLTLEIDQAALATDAANYGNDNKLALAGTACWNSDISNPMTDIENAKEQVRITCGVDPNRMVISSKGFRTLKHHPRIVERFKYTTAESITAQMLASLFELEELAVGKATYLDPKTPDAAAKEAWGNFAVLGYVPSQDAAMDQPSFGYTYTLTGHPFVETPRWDGDCRSWVYGVTYQRAPQLTGIASGFLFQGIVGA</sequence>